<reference evidence="2" key="1">
    <citation type="submission" date="2019-02" db="EMBL/GenBank/DDBJ databases">
        <authorList>
            <person name="Gruber-Vodicka R. H."/>
            <person name="Seah K. B. B."/>
        </authorList>
    </citation>
    <scope>NUCLEOTIDE SEQUENCE</scope>
    <source>
        <strain evidence="3">BECK_BZ106</strain>
        <strain evidence="2">BECK_BZ15</strain>
    </source>
</reference>
<dbReference type="GO" id="GO:0034599">
    <property type="term" value="P:cellular response to oxidative stress"/>
    <property type="evidence" value="ECO:0007669"/>
    <property type="project" value="TreeGrafter"/>
</dbReference>
<protein>
    <submittedName>
        <fullName evidence="2">Fe-S cluster biosynthesis and repair protein YggX</fullName>
    </submittedName>
</protein>
<evidence type="ECO:0000313" key="2">
    <source>
        <dbReference type="EMBL" id="VFJ53549.1"/>
    </source>
</evidence>
<dbReference type="InterPro" id="IPR036766">
    <property type="entry name" value="Fe_traffick_prot_YggX_sf"/>
</dbReference>
<dbReference type="AlphaFoldDB" id="A0A450SJD9"/>
<dbReference type="PANTHER" id="PTHR36965:SF1">
    <property type="entry name" value="FE(2+)-TRAFFICKING PROTEIN-RELATED"/>
    <property type="match status" value="1"/>
</dbReference>
<dbReference type="GO" id="GO:0005829">
    <property type="term" value="C:cytosol"/>
    <property type="evidence" value="ECO:0007669"/>
    <property type="project" value="TreeGrafter"/>
</dbReference>
<sequence>MARMVHCVVLGREAEGLDRPPHPGSLGGQIYENVSKEGWEQWLMRLQMIINENQLTTAIPSNIEIIEKYMVSFLFGKNDMG</sequence>
<name>A0A450SJD9_9GAMM</name>
<dbReference type="Gene3D" id="1.10.3880.10">
    <property type="entry name" value="Fe(II) trafficking protein YggX"/>
    <property type="match status" value="1"/>
</dbReference>
<dbReference type="SUPFAM" id="SSF111148">
    <property type="entry name" value="YggX-like"/>
    <property type="match status" value="1"/>
</dbReference>
<dbReference type="PANTHER" id="PTHR36965">
    <property type="entry name" value="FE(2+)-TRAFFICKING PROTEIN-RELATED"/>
    <property type="match status" value="1"/>
</dbReference>
<dbReference type="EMBL" id="CAADFD010000041">
    <property type="protein sequence ID" value="VFJ58377.1"/>
    <property type="molecule type" value="Genomic_DNA"/>
</dbReference>
<proteinExistence type="predicted"/>
<dbReference type="GO" id="GO:0005506">
    <property type="term" value="F:iron ion binding"/>
    <property type="evidence" value="ECO:0007669"/>
    <property type="project" value="InterPro"/>
</dbReference>
<organism evidence="2">
    <name type="scientific">Candidatus Kentrum sp. FW</name>
    <dbReference type="NCBI Taxonomy" id="2126338"/>
    <lineage>
        <taxon>Bacteria</taxon>
        <taxon>Pseudomonadati</taxon>
        <taxon>Pseudomonadota</taxon>
        <taxon>Gammaproteobacteria</taxon>
        <taxon>Candidatus Kentrum</taxon>
    </lineage>
</organism>
<dbReference type="Pfam" id="PF04362">
    <property type="entry name" value="Iron_traffic"/>
    <property type="match status" value="1"/>
</dbReference>
<dbReference type="EMBL" id="CAADEW010000043">
    <property type="protein sequence ID" value="VFJ53549.1"/>
    <property type="molecule type" value="Genomic_DNA"/>
</dbReference>
<gene>
    <name evidence="2" type="ORF">BECKFW1821A_GA0114235_10437</name>
    <name evidence="3" type="ORF">BECKFW1821B_GA0114236_10414</name>
</gene>
<dbReference type="NCBIfam" id="NF003817">
    <property type="entry name" value="PRK05408.1"/>
    <property type="match status" value="1"/>
</dbReference>
<evidence type="ECO:0000313" key="3">
    <source>
        <dbReference type="EMBL" id="VFJ58377.1"/>
    </source>
</evidence>
<accession>A0A450SJD9</accession>
<evidence type="ECO:0000256" key="1">
    <source>
        <dbReference type="ARBA" id="ARBA00023004"/>
    </source>
</evidence>
<dbReference type="InterPro" id="IPR007457">
    <property type="entry name" value="Fe_traffick_prot_YggX"/>
</dbReference>
<keyword evidence="1" id="KW-0408">Iron</keyword>